<protein>
    <submittedName>
        <fullName evidence="2">Helix-turn-helix domain-containing protein</fullName>
    </submittedName>
</protein>
<dbReference type="InterPro" id="IPR021027">
    <property type="entry name" value="Transposase_put_HTH"/>
</dbReference>
<accession>A0ABZ3JD28</accession>
<dbReference type="EMBL" id="CP132478">
    <property type="protein sequence ID" value="XPK39779.1"/>
    <property type="molecule type" value="Genomic_DNA"/>
</dbReference>
<feature type="domain" description="Transposase putative helix-turn-helix" evidence="1">
    <location>
        <begin position="3"/>
        <end position="46"/>
    </location>
</feature>
<evidence type="ECO:0000313" key="3">
    <source>
        <dbReference type="Proteomes" id="UP001302829"/>
    </source>
</evidence>
<organism evidence="2 3">
    <name type="scientific">Borreliella californiensis</name>
    <dbReference type="NCBI Taxonomy" id="373543"/>
    <lineage>
        <taxon>Bacteria</taxon>
        <taxon>Pseudomonadati</taxon>
        <taxon>Spirochaetota</taxon>
        <taxon>Spirochaetia</taxon>
        <taxon>Spirochaetales</taxon>
        <taxon>Borreliaceae</taxon>
        <taxon>Borreliella</taxon>
    </lineage>
</organism>
<evidence type="ECO:0000259" key="1">
    <source>
        <dbReference type="Pfam" id="PF12323"/>
    </source>
</evidence>
<keyword evidence="2" id="KW-0614">Plasmid</keyword>
<dbReference type="Pfam" id="PF12323">
    <property type="entry name" value="HTH_OrfB_IS605"/>
    <property type="match status" value="1"/>
</dbReference>
<name>A0ABZ3JD28_9SPIR</name>
<evidence type="ECO:0000313" key="2">
    <source>
        <dbReference type="EMBL" id="XPK39779.1"/>
    </source>
</evidence>
<geneLocation type="plasmid" evidence="2 3">
    <name>lp17</name>
</geneLocation>
<proteinExistence type="predicted"/>
<gene>
    <name evidence="2" type="ORF">QIA39_04415</name>
</gene>
<reference evidence="2" key="1">
    <citation type="submission" date="2023-07" db="EMBL/GenBank/DDBJ databases">
        <title>Genome sequencing of multiple Borrelia sensu lato isolates.</title>
        <authorList>
            <person name="Mongodin E.F."/>
            <person name="Rudenko N."/>
            <person name="Fraser C.M."/>
            <person name="Schutzer S."/>
            <person name="Luft B."/>
            <person name="Morgan R."/>
            <person name="Chastens S."/>
            <person name="Qiu W."/>
        </authorList>
    </citation>
    <scope>NUCLEOTIDE SEQUENCE [LARGE SCALE GENOMIC DNA]</scope>
    <source>
        <strain evidence="2">CA446</strain>
    </source>
</reference>
<keyword evidence="3" id="KW-1185">Reference proteome</keyword>
<dbReference type="RefSeq" id="WP_417281425.1">
    <property type="nucleotide sequence ID" value="NZ_CP124074.1"/>
</dbReference>
<sequence>MSDNKAYKYRIYSNTNQKKFFKSIWMCKILYSKMLSDRMDYYEKNK</sequence>
<dbReference type="Proteomes" id="UP001302829">
    <property type="component" value="Plasmid lp17"/>
</dbReference>